<accession>D1ABF3</accession>
<dbReference type="EMBL" id="CP001738">
    <property type="protein sequence ID" value="ACY97189.1"/>
    <property type="molecule type" value="Genomic_DNA"/>
</dbReference>
<proteinExistence type="predicted"/>
<organism evidence="1 2">
    <name type="scientific">Thermomonospora curvata (strain ATCC 19995 / DSM 43183 / JCM 3096 / KCTC 9072 / NBRC 15933 / NCIMB 10081 / Henssen B9)</name>
    <dbReference type="NCBI Taxonomy" id="471852"/>
    <lineage>
        <taxon>Bacteria</taxon>
        <taxon>Bacillati</taxon>
        <taxon>Actinomycetota</taxon>
        <taxon>Actinomycetes</taxon>
        <taxon>Streptosporangiales</taxon>
        <taxon>Thermomonosporaceae</taxon>
        <taxon>Thermomonospora</taxon>
    </lineage>
</organism>
<protein>
    <submittedName>
        <fullName evidence="1">Uncharacterized protein</fullName>
    </submittedName>
</protein>
<dbReference type="AlphaFoldDB" id="D1ABF3"/>
<gene>
    <name evidence="1" type="ordered locus">Tcur_1613</name>
</gene>
<dbReference type="RefSeq" id="WP_012851973.1">
    <property type="nucleotide sequence ID" value="NC_013510.1"/>
</dbReference>
<name>D1ABF3_THECD</name>
<dbReference type="Proteomes" id="UP000001918">
    <property type="component" value="Chromosome"/>
</dbReference>
<dbReference type="HOGENOM" id="CLU_2060316_0_0_11"/>
<evidence type="ECO:0000313" key="2">
    <source>
        <dbReference type="Proteomes" id="UP000001918"/>
    </source>
</evidence>
<sequence length="119" mass="12968">MPKTQLIADYLHTCARWRINLVEESDCGRNARAAIALIDAAEYAASLDEHDQVVVRLAVAGCFSGGRFDPGGEGERIVRNWCYDGGLQHPGELLELLAEAAERTVASAPRPPRPRTAQP</sequence>
<reference evidence="1 2" key="1">
    <citation type="journal article" date="2011" name="Stand. Genomic Sci.">
        <title>Complete genome sequence of Thermomonospora curvata type strain (B9).</title>
        <authorList>
            <person name="Chertkov O."/>
            <person name="Sikorski J."/>
            <person name="Nolan M."/>
            <person name="Lapidus A."/>
            <person name="Lucas S."/>
            <person name="Del Rio T.G."/>
            <person name="Tice H."/>
            <person name="Cheng J.F."/>
            <person name="Goodwin L."/>
            <person name="Pitluck S."/>
            <person name="Liolios K."/>
            <person name="Ivanova N."/>
            <person name="Mavromatis K."/>
            <person name="Mikhailova N."/>
            <person name="Ovchinnikova G."/>
            <person name="Pati A."/>
            <person name="Chen A."/>
            <person name="Palaniappan K."/>
            <person name="Djao O.D."/>
            <person name="Land M."/>
            <person name="Hauser L."/>
            <person name="Chang Y.J."/>
            <person name="Jeffries C.D."/>
            <person name="Brettin T."/>
            <person name="Han C."/>
            <person name="Detter J.C."/>
            <person name="Rohde M."/>
            <person name="Goker M."/>
            <person name="Woyke T."/>
            <person name="Bristow J."/>
            <person name="Eisen J.A."/>
            <person name="Markowitz V."/>
            <person name="Hugenholtz P."/>
            <person name="Klenk H.P."/>
            <person name="Kyrpides N.C."/>
        </authorList>
    </citation>
    <scope>NUCLEOTIDE SEQUENCE [LARGE SCALE GENOMIC DNA]</scope>
    <source>
        <strain evidence="2">ATCC 19995 / DSM 43183 / JCM 3096 / KCTC 9072 / NBRC 15933 / NCIMB 10081 / Henssen B9</strain>
    </source>
</reference>
<keyword evidence="2" id="KW-1185">Reference proteome</keyword>
<evidence type="ECO:0000313" key="1">
    <source>
        <dbReference type="EMBL" id="ACY97189.1"/>
    </source>
</evidence>
<dbReference type="KEGG" id="tcu:Tcur_1613"/>
<dbReference type="eggNOG" id="ENOG5032D68">
    <property type="taxonomic scope" value="Bacteria"/>
</dbReference>